<dbReference type="Proteomes" id="UP000654304">
    <property type="component" value="Unassembled WGS sequence"/>
</dbReference>
<proteinExistence type="predicted"/>
<gene>
    <name evidence="1" type="ORF">H8K43_11945</name>
</gene>
<sequence length="242" mass="26612">MSYQTPSSPQNFCLSLSRLQILSLRILVVVFFKADSASARYAGLRHCFQFLRSKGKRMKKFVPVAVAAMLLAGCASSKFSSYTEAGTTKNMDSQTSASNWLLIAKDVADQIKLGTDKIGAPVFVTPPASPSKFAQAFYAQVVTSLVNQGVTVRKFNDGTAQIIDIDTQLVRFVPEKQVNRRFLGLTSASGNEVQPNYEVIVTTSLVKNSQFVARRTDAYPVNEHDASLYNKDTEFKFKVIGG</sequence>
<name>A0ABR7A665_9BURK</name>
<keyword evidence="2" id="KW-1185">Reference proteome</keyword>
<organism evidence="1 2">
    <name type="scientific">Undibacterium curvum</name>
    <dbReference type="NCBI Taxonomy" id="2762294"/>
    <lineage>
        <taxon>Bacteria</taxon>
        <taxon>Pseudomonadati</taxon>
        <taxon>Pseudomonadota</taxon>
        <taxon>Betaproteobacteria</taxon>
        <taxon>Burkholderiales</taxon>
        <taxon>Oxalobacteraceae</taxon>
        <taxon>Undibacterium</taxon>
    </lineage>
</organism>
<evidence type="ECO:0000313" key="1">
    <source>
        <dbReference type="EMBL" id="MBC3932390.1"/>
    </source>
</evidence>
<reference evidence="1 2" key="1">
    <citation type="submission" date="2020-08" db="EMBL/GenBank/DDBJ databases">
        <title>Novel species isolated from subtropical streams in China.</title>
        <authorList>
            <person name="Lu H."/>
        </authorList>
    </citation>
    <scope>NUCLEOTIDE SEQUENCE [LARGE SCALE GENOMIC DNA]</scope>
    <source>
        <strain evidence="1 2">CY22W</strain>
    </source>
</reference>
<evidence type="ECO:0008006" key="3">
    <source>
        <dbReference type="Google" id="ProtNLM"/>
    </source>
</evidence>
<accession>A0ABR7A665</accession>
<comment type="caution">
    <text evidence="1">The sequence shown here is derived from an EMBL/GenBank/DDBJ whole genome shotgun (WGS) entry which is preliminary data.</text>
</comment>
<dbReference type="RefSeq" id="WP_186904057.1">
    <property type="nucleotide sequence ID" value="NZ_JACOGD010000006.1"/>
</dbReference>
<evidence type="ECO:0000313" key="2">
    <source>
        <dbReference type="Proteomes" id="UP000654304"/>
    </source>
</evidence>
<protein>
    <recommendedName>
        <fullName evidence="3">FlgO domain-containing protein</fullName>
    </recommendedName>
</protein>
<dbReference type="EMBL" id="JACOGD010000006">
    <property type="protein sequence ID" value="MBC3932390.1"/>
    <property type="molecule type" value="Genomic_DNA"/>
</dbReference>